<feature type="transmembrane region" description="Helical" evidence="1">
    <location>
        <begin position="183"/>
        <end position="207"/>
    </location>
</feature>
<evidence type="ECO:0000313" key="3">
    <source>
        <dbReference type="Proteomes" id="UP000254507"/>
    </source>
</evidence>
<sequence length="420" mass="44945">MELEKFLSYFGTLTYKIGEVPNFKFEYLTSLGIAAIVIFFGRYLVKNSKSLQKYAIPAPVVSGLLFSILIAMIKSTGLISFSFDVAMMKDLSQNIFFLCIGYGFSSRLLRSAGKKLVINVIIATCLLITLQNIVGVLVGNAIGLHPLLALQASSAAMSGGVGTASAFGPIFIELGAPANATEFGVAAGTMGNIIGSLIGGPVAAYLIAKHALKANPNDKPEEVKSAQLPILNNTRMIKSFAMVLLIGALGMPIYFLLDAIPVIEMPKFIGCLFAGAIARNILEVKKAETYIPEVNAIEYMFLELYLALVLMTIDITALSSNAGQLGIILIVQAILMILFAIFIAYKLFGKDYGAAVMAAGNCGWGCGSGPNAVANTKAVMDQYGYHNLAWVFYPSFAVIIDDIYNPIFLSLFGSALSLVR</sequence>
<proteinExistence type="predicted"/>
<organism evidence="2 3">
    <name type="scientific">Actinobacillus seminis</name>
    <dbReference type="NCBI Taxonomy" id="722"/>
    <lineage>
        <taxon>Bacteria</taxon>
        <taxon>Pseudomonadati</taxon>
        <taxon>Pseudomonadota</taxon>
        <taxon>Gammaproteobacteria</taxon>
        <taxon>Pasteurellales</taxon>
        <taxon>Pasteurellaceae</taxon>
        <taxon>Actinobacillus</taxon>
    </lineage>
</organism>
<feature type="transmembrane region" description="Helical" evidence="1">
    <location>
        <begin position="294"/>
        <end position="313"/>
    </location>
</feature>
<gene>
    <name evidence="2" type="primary">gltS_1</name>
    <name evidence="2" type="ORF">NCTC10851_00099</name>
</gene>
<dbReference type="EMBL" id="UFSB01000001">
    <property type="protein sequence ID" value="SUU33995.1"/>
    <property type="molecule type" value="Genomic_DNA"/>
</dbReference>
<protein>
    <submittedName>
        <fullName evidence="2">Sodium/glutamate symporter</fullName>
    </submittedName>
</protein>
<name>A0A380V7G5_9PAST</name>
<feature type="transmembrane region" description="Helical" evidence="1">
    <location>
        <begin position="116"/>
        <end position="138"/>
    </location>
</feature>
<dbReference type="PANTHER" id="PTHR36178">
    <property type="entry name" value="SLR0625 PROTEIN"/>
    <property type="match status" value="1"/>
</dbReference>
<dbReference type="GO" id="GO:0015813">
    <property type="term" value="P:L-glutamate transmembrane transport"/>
    <property type="evidence" value="ECO:0007669"/>
    <property type="project" value="InterPro"/>
</dbReference>
<dbReference type="RefSeq" id="WP_172539969.1">
    <property type="nucleotide sequence ID" value="NZ_JBMHIA010000010.1"/>
</dbReference>
<dbReference type="Pfam" id="PF03616">
    <property type="entry name" value="Glt_symporter"/>
    <property type="match status" value="1"/>
</dbReference>
<evidence type="ECO:0000313" key="2">
    <source>
        <dbReference type="EMBL" id="SUU33995.1"/>
    </source>
</evidence>
<keyword evidence="1" id="KW-0812">Transmembrane</keyword>
<dbReference type="InterPro" id="IPR004445">
    <property type="entry name" value="GltS"/>
</dbReference>
<dbReference type="PANTHER" id="PTHR36178:SF1">
    <property type="entry name" value="SODIUM_GLUTAMATE SYMPORTER"/>
    <property type="match status" value="1"/>
</dbReference>
<feature type="transmembrane region" description="Helical" evidence="1">
    <location>
        <begin position="27"/>
        <end position="45"/>
    </location>
</feature>
<feature type="transmembrane region" description="Helical" evidence="1">
    <location>
        <begin position="240"/>
        <end position="257"/>
    </location>
</feature>
<dbReference type="Proteomes" id="UP000254507">
    <property type="component" value="Unassembled WGS sequence"/>
</dbReference>
<keyword evidence="1" id="KW-0472">Membrane</keyword>
<feature type="transmembrane region" description="Helical" evidence="1">
    <location>
        <begin position="325"/>
        <end position="348"/>
    </location>
</feature>
<reference evidence="2 3" key="1">
    <citation type="submission" date="2018-06" db="EMBL/GenBank/DDBJ databases">
        <authorList>
            <consortium name="Pathogen Informatics"/>
            <person name="Doyle S."/>
        </authorList>
    </citation>
    <scope>NUCLEOTIDE SEQUENCE [LARGE SCALE GENOMIC DNA]</scope>
    <source>
        <strain evidence="2 3">NCTC10851</strain>
    </source>
</reference>
<feature type="transmembrane region" description="Helical" evidence="1">
    <location>
        <begin position="93"/>
        <end position="109"/>
    </location>
</feature>
<dbReference type="GO" id="GO:0015501">
    <property type="term" value="F:glutamate:sodium symporter activity"/>
    <property type="evidence" value="ECO:0007669"/>
    <property type="project" value="InterPro"/>
</dbReference>
<dbReference type="AlphaFoldDB" id="A0A380V7G5"/>
<evidence type="ECO:0000256" key="1">
    <source>
        <dbReference type="SAM" id="Phobius"/>
    </source>
</evidence>
<dbReference type="GO" id="GO:0016020">
    <property type="term" value="C:membrane"/>
    <property type="evidence" value="ECO:0007669"/>
    <property type="project" value="InterPro"/>
</dbReference>
<feature type="transmembrane region" description="Helical" evidence="1">
    <location>
        <begin position="54"/>
        <end position="73"/>
    </location>
</feature>
<keyword evidence="1" id="KW-1133">Transmembrane helix</keyword>
<accession>A0A380V7G5</accession>